<dbReference type="EMBL" id="CAXAMM010044029">
    <property type="protein sequence ID" value="CAK9112811.1"/>
    <property type="molecule type" value="Genomic_DNA"/>
</dbReference>
<protein>
    <submittedName>
        <fullName evidence="12">Vacuolar protein sorting-associated protein 11 homolog (HVPS11) (RING finger protein 108)</fullName>
    </submittedName>
</protein>
<comment type="caution">
    <text evidence="12">The sequence shown here is derived from an EMBL/GenBank/DDBJ whole genome shotgun (WGS) entry which is preliminary data.</text>
</comment>
<dbReference type="Pfam" id="PF17122">
    <property type="entry name" value="zf-C3H2C3"/>
    <property type="match status" value="1"/>
</dbReference>
<evidence type="ECO:0000256" key="9">
    <source>
        <dbReference type="PROSITE-ProRule" id="PRU01006"/>
    </source>
</evidence>
<accession>A0ABP0SK86</accession>
<comment type="subcellular location">
    <subcellularLocation>
        <location evidence="8">Endomembrane system</location>
        <topology evidence="8">Peripheral membrane protein</topology>
        <orientation evidence="8">Cytoplasmic side</orientation>
    </subcellularLocation>
</comment>
<dbReference type="InterPro" id="IPR057307">
    <property type="entry name" value="PEP5_VPS11_N"/>
</dbReference>
<evidence type="ECO:0000259" key="10">
    <source>
        <dbReference type="Pfam" id="PF17122"/>
    </source>
</evidence>
<dbReference type="Pfam" id="PF23356">
    <property type="entry name" value="TPR_PEP5_VPS11"/>
    <property type="match status" value="1"/>
</dbReference>
<evidence type="ECO:0000256" key="7">
    <source>
        <dbReference type="ARBA" id="ARBA00023136"/>
    </source>
</evidence>
<dbReference type="PANTHER" id="PTHR23323">
    <property type="entry name" value="VACUOLAR PROTEIN SORTING-ASSOCIATED PROTEIN"/>
    <property type="match status" value="1"/>
</dbReference>
<comment type="similarity">
    <text evidence="1">Belongs to the VPS11 family.</text>
</comment>
<dbReference type="InterPro" id="IPR011990">
    <property type="entry name" value="TPR-like_helical_dom_sf"/>
</dbReference>
<dbReference type="InterPro" id="IPR001841">
    <property type="entry name" value="Znf_RING"/>
</dbReference>
<dbReference type="Proteomes" id="UP001642464">
    <property type="component" value="Unassembled WGS sequence"/>
</dbReference>
<feature type="repeat" description="CHCR" evidence="9">
    <location>
        <begin position="423"/>
        <end position="571"/>
    </location>
</feature>
<feature type="domain" description="PEP5/VPS11 N-terminal" evidence="11">
    <location>
        <begin position="13"/>
        <end position="351"/>
    </location>
</feature>
<evidence type="ECO:0000256" key="3">
    <source>
        <dbReference type="ARBA" id="ARBA00022723"/>
    </source>
</evidence>
<evidence type="ECO:0000256" key="1">
    <source>
        <dbReference type="ARBA" id="ARBA00007070"/>
    </source>
</evidence>
<feature type="domain" description="RING-type" evidence="10">
    <location>
        <begin position="826"/>
        <end position="860"/>
    </location>
</feature>
<dbReference type="InterPro" id="IPR057308">
    <property type="entry name" value="CHCR_PEP5_VPS11"/>
</dbReference>
<keyword evidence="3" id="KW-0479">Metal-binding</keyword>
<dbReference type="CDD" id="cd16688">
    <property type="entry name" value="RING-H2_Vps11"/>
    <property type="match status" value="1"/>
</dbReference>
<reference evidence="12 13" key="1">
    <citation type="submission" date="2024-02" db="EMBL/GenBank/DDBJ databases">
        <authorList>
            <person name="Chen Y."/>
            <person name="Shah S."/>
            <person name="Dougan E. K."/>
            <person name="Thang M."/>
            <person name="Chan C."/>
        </authorList>
    </citation>
    <scope>NUCLEOTIDE SEQUENCE [LARGE SCALE GENOMIC DNA]</scope>
</reference>
<evidence type="ECO:0000259" key="11">
    <source>
        <dbReference type="Pfam" id="PF23341"/>
    </source>
</evidence>
<keyword evidence="5" id="KW-0862">Zinc</keyword>
<keyword evidence="13" id="KW-1185">Reference proteome</keyword>
<name>A0ABP0SK86_9DINO</name>
<keyword evidence="6" id="KW-0653">Protein transport</keyword>
<dbReference type="Pfam" id="PF23341">
    <property type="entry name" value="PEP5_VPS11_N"/>
    <property type="match status" value="1"/>
</dbReference>
<keyword evidence="2" id="KW-0813">Transport</keyword>
<evidence type="ECO:0000256" key="5">
    <source>
        <dbReference type="ARBA" id="ARBA00022833"/>
    </source>
</evidence>
<evidence type="ECO:0000256" key="6">
    <source>
        <dbReference type="ARBA" id="ARBA00022927"/>
    </source>
</evidence>
<proteinExistence type="inferred from homology"/>
<evidence type="ECO:0000256" key="2">
    <source>
        <dbReference type="ARBA" id="ARBA00022448"/>
    </source>
</evidence>
<dbReference type="Gene3D" id="1.25.40.10">
    <property type="entry name" value="Tetratricopeptide repeat domain"/>
    <property type="match status" value="1"/>
</dbReference>
<evidence type="ECO:0000313" key="13">
    <source>
        <dbReference type="Proteomes" id="UP001642464"/>
    </source>
</evidence>
<organism evidence="12 13">
    <name type="scientific">Durusdinium trenchii</name>
    <dbReference type="NCBI Taxonomy" id="1381693"/>
    <lineage>
        <taxon>Eukaryota</taxon>
        <taxon>Sar</taxon>
        <taxon>Alveolata</taxon>
        <taxon>Dinophyceae</taxon>
        <taxon>Suessiales</taxon>
        <taxon>Symbiodiniaceae</taxon>
        <taxon>Durusdinium</taxon>
    </lineage>
</organism>
<dbReference type="PANTHER" id="PTHR23323:SF24">
    <property type="entry name" value="VACUOLAR PROTEIN SORTING-ASSOCIATED PROTEIN 11 HOMOLOG"/>
    <property type="match status" value="1"/>
</dbReference>
<keyword evidence="7" id="KW-0472">Membrane</keyword>
<evidence type="ECO:0000256" key="8">
    <source>
        <dbReference type="ARBA" id="ARBA00029433"/>
    </source>
</evidence>
<evidence type="ECO:0000313" key="12">
    <source>
        <dbReference type="EMBL" id="CAK9112811.1"/>
    </source>
</evidence>
<evidence type="ECO:0000256" key="4">
    <source>
        <dbReference type="ARBA" id="ARBA00022771"/>
    </source>
</evidence>
<dbReference type="InterPro" id="IPR000547">
    <property type="entry name" value="Clathrin_H-chain/VPS_repeat"/>
</dbReference>
<keyword evidence="4" id="KW-0863">Zinc-finger</keyword>
<gene>
    <name evidence="12" type="ORF">SCF082_LOCUS52304</name>
</gene>
<feature type="non-terminal residue" evidence="12">
    <location>
        <position position="1"/>
    </location>
</feature>
<dbReference type="PROSITE" id="PS50236">
    <property type="entry name" value="CHCR"/>
    <property type="match status" value="1"/>
</dbReference>
<sequence>TVLSCSLLRNVMRRLNFFDRHVVKQEGSEVHVGVQKLNVSCACGTSDSLWLGEAQGDVRRLDGQGKLSPACKVFELKFVDLCATNDLLLAVGTDAPGSANQPGLAKYKILETSADGSPSVGTSHRVFPRQEGQACCIAAYSVGRAGLVAVGSSASSLQLFRAQDLVQEKPYPTTLALEDGSSSSQEVTSIEFLEQGSKVVLFACTRQSVCSWRVWDGGSVVHQELRLLNVDATGGAAPMCACAFPGMNALLVAKPDAVFAYDPEEGNMSAMPLDGQKVILKRFQSYFVVVTSDTSAAPVSFTAGPASMPKQTVTVVLAQKQMRFIAFTSQFTDVTHVVKALGKIYLVSRGGADGNTVLFELQEKPLSERLDVLVKKRMFEWAAEVALTSNGAPEVTAEIYRQHGDALFEKRAYDQALQIYAKTVDLGLPLEPSYVVERYLDAQRIGHVAQYLKKLHEKEMAEAEHTALLLKCYTKLKDFSTLEEFLETTPPSQYDHATAIEVLESASYYGLASEVARKVGRFDDFVRISLEQFKNCSATVEFLHSLPKAEAGRILLQRGRALMRHAPKETIALVRQVCEASDDPQGPSIDELLPVFVDDESQLEVFLRSVLLDEGCQLPPAKAERLFPTLLELLVKSYSAVDGEQAQISADIMRLIRQYPSENALANTLMVCQTYGFVDGFFYAAEKLHRHQLLMQWCFEHKDAKRLLDVCKRCGPADQSLWVQALSFLSSPESGGRHLEEIQEVLRHIEDSDLMPLLLVIETLRHSEEVTIGDVRPYLQAQYKRLVDSLETSRGKSAQDRHEIARMQQEIIKLRTEAKEFQNTRCFQCGLTLDVPAVHFFCGHSYHSYCTPSDGTCPKCSSGALPKLSLKEQREAQARNVEDFFKYLQGGAGDRGVQAMGEWCKFGAFDAAQIDPEDD</sequence>